<dbReference type="CDD" id="cd00077">
    <property type="entry name" value="HDc"/>
    <property type="match status" value="1"/>
</dbReference>
<dbReference type="Gene3D" id="1.10.3090.10">
    <property type="entry name" value="cca-adding enzyme, domain 2"/>
    <property type="match status" value="1"/>
</dbReference>
<dbReference type="Proteomes" id="UP000030185">
    <property type="component" value="Unassembled WGS sequence"/>
</dbReference>
<dbReference type="InterPro" id="IPR003607">
    <property type="entry name" value="HD/PDEase_dom"/>
</dbReference>
<dbReference type="eggNOG" id="COG4639">
    <property type="taxonomic scope" value="Bacteria"/>
</dbReference>
<dbReference type="Gene3D" id="3.40.50.300">
    <property type="entry name" value="P-loop containing nucleotide triphosphate hydrolases"/>
    <property type="match status" value="1"/>
</dbReference>
<sequence length="326" mass="37216">MVTEALIGLDEFKMLNEQDQHILFASALLHDVEKRSTTVIEDDGRITSKGHAKKGELTARNILYTEVETPFFIREAIAKLVRHHGLPLWVFEKEDPVKAAISASLEVSTMHLSLLAQADILGRVCPDKDELLYKIELFSELCREHDCFGKAKQFRDNISKFFYLQRKESGVDFVPFNDTKFEVIMMAGIPGAGKDTYVKKHFPDLPVVSLDDIRRRLKIDPTDSKGNGTVIQEAKEAAKVYMRARKSFVWNATNITRSMREQLIDLFTSYGGRVKIIYVEVPYKVLLKQNENREYAVPLNVIQKMIQKLEVPSAVEAQEVLYEAGF</sequence>
<gene>
    <name evidence="1" type="ORF">MYP_1435</name>
</gene>
<dbReference type="Pfam" id="PF13671">
    <property type="entry name" value="AAA_33"/>
    <property type="match status" value="1"/>
</dbReference>
<accession>A0A098LCK2</accession>
<evidence type="ECO:0000313" key="1">
    <source>
        <dbReference type="EMBL" id="GAL84207.1"/>
    </source>
</evidence>
<evidence type="ECO:0008006" key="3">
    <source>
        <dbReference type="Google" id="ProtNLM"/>
    </source>
</evidence>
<keyword evidence="2" id="KW-1185">Reference proteome</keyword>
<dbReference type="EMBL" id="BBLT01000002">
    <property type="protein sequence ID" value="GAL84207.1"/>
    <property type="molecule type" value="Genomic_DNA"/>
</dbReference>
<reference evidence="1 2" key="1">
    <citation type="submission" date="2014-09" db="EMBL/GenBank/DDBJ databases">
        <title>Sporocytophaga myxococcoides PG-01 genome sequencing.</title>
        <authorList>
            <person name="Liu L."/>
            <person name="Gao P.J."/>
            <person name="Chen G.J."/>
            <person name="Wang L.S."/>
        </authorList>
    </citation>
    <scope>NUCLEOTIDE SEQUENCE [LARGE SCALE GENOMIC DNA]</scope>
    <source>
        <strain evidence="1 2">PG-01</strain>
    </source>
</reference>
<proteinExistence type="predicted"/>
<organism evidence="1 2">
    <name type="scientific">Sporocytophaga myxococcoides</name>
    <dbReference type="NCBI Taxonomy" id="153721"/>
    <lineage>
        <taxon>Bacteria</taxon>
        <taxon>Pseudomonadati</taxon>
        <taxon>Bacteroidota</taxon>
        <taxon>Cytophagia</taxon>
        <taxon>Cytophagales</taxon>
        <taxon>Cytophagaceae</taxon>
        <taxon>Sporocytophaga</taxon>
    </lineage>
</organism>
<dbReference type="SUPFAM" id="SSF109604">
    <property type="entry name" value="HD-domain/PDEase-like"/>
    <property type="match status" value="1"/>
</dbReference>
<evidence type="ECO:0000313" key="2">
    <source>
        <dbReference type="Proteomes" id="UP000030185"/>
    </source>
</evidence>
<dbReference type="STRING" id="153721.MYP_1435"/>
<dbReference type="InterPro" id="IPR027417">
    <property type="entry name" value="P-loop_NTPase"/>
</dbReference>
<protein>
    <recommendedName>
        <fullName evidence="3">HD domain-containing protein</fullName>
    </recommendedName>
</protein>
<dbReference type="AlphaFoldDB" id="A0A098LCK2"/>
<name>A0A098LCK2_9BACT</name>
<dbReference type="SUPFAM" id="SSF52540">
    <property type="entry name" value="P-loop containing nucleoside triphosphate hydrolases"/>
    <property type="match status" value="1"/>
</dbReference>
<comment type="caution">
    <text evidence="1">The sequence shown here is derived from an EMBL/GenBank/DDBJ whole genome shotgun (WGS) entry which is preliminary data.</text>
</comment>